<dbReference type="OrthoDB" id="7210721at2"/>
<name>A0A2Z3HMV2_9CAUL</name>
<accession>A0A2Z3HMV2</accession>
<sequence length="134" mass="14288">MIFRAVAVSAALVTAALTPAFAASAPKSDAPRTPSSPCFRLTDLGGHRIAAPDTLYYSVRRKEVYKFTFSGSCFAGVTNSDPLILEPLGASSQICKPMDLNIGVGGPIPRRCILKSIERLTPEQAEALPKKLKP</sequence>
<feature type="chain" id="PRO_5016295312" evidence="1">
    <location>
        <begin position="23"/>
        <end position="134"/>
    </location>
</feature>
<proteinExistence type="predicted"/>
<evidence type="ECO:0000313" key="2">
    <source>
        <dbReference type="EMBL" id="AWM76562.1"/>
    </source>
</evidence>
<keyword evidence="3" id="KW-1185">Reference proteome</keyword>
<protein>
    <submittedName>
        <fullName evidence="2">Uncharacterized protein</fullName>
    </submittedName>
</protein>
<dbReference type="AlphaFoldDB" id="A0A2Z3HMV2"/>
<dbReference type="KEGG" id="phb:HYN04_01550"/>
<keyword evidence="1" id="KW-0732">Signal</keyword>
<dbReference type="EMBL" id="CP029479">
    <property type="protein sequence ID" value="AWM76562.1"/>
    <property type="molecule type" value="Genomic_DNA"/>
</dbReference>
<organism evidence="2 3">
    <name type="scientific">Phenylobacterium parvum</name>
    <dbReference type="NCBI Taxonomy" id="2201350"/>
    <lineage>
        <taxon>Bacteria</taxon>
        <taxon>Pseudomonadati</taxon>
        <taxon>Pseudomonadota</taxon>
        <taxon>Alphaproteobacteria</taxon>
        <taxon>Caulobacterales</taxon>
        <taxon>Caulobacteraceae</taxon>
        <taxon>Phenylobacterium</taxon>
    </lineage>
</organism>
<evidence type="ECO:0000313" key="3">
    <source>
        <dbReference type="Proteomes" id="UP000247763"/>
    </source>
</evidence>
<dbReference type="RefSeq" id="WP_110449131.1">
    <property type="nucleotide sequence ID" value="NZ_CP029479.1"/>
</dbReference>
<evidence type="ECO:0000256" key="1">
    <source>
        <dbReference type="SAM" id="SignalP"/>
    </source>
</evidence>
<gene>
    <name evidence="2" type="ORF">HYN04_01550</name>
</gene>
<feature type="signal peptide" evidence="1">
    <location>
        <begin position="1"/>
        <end position="22"/>
    </location>
</feature>
<dbReference type="Proteomes" id="UP000247763">
    <property type="component" value="Chromosome"/>
</dbReference>
<reference evidence="3" key="1">
    <citation type="submission" date="2018-05" db="EMBL/GenBank/DDBJ databases">
        <title>Genome sequencing of Phenylobacterium sp. HYN0004.</title>
        <authorList>
            <person name="Yi H."/>
            <person name="Baek C."/>
        </authorList>
    </citation>
    <scope>NUCLEOTIDE SEQUENCE [LARGE SCALE GENOMIC DNA]</scope>
    <source>
        <strain evidence="3">HYN0004</strain>
    </source>
</reference>